<reference evidence="18 19" key="1">
    <citation type="submission" date="2014-09" db="EMBL/GenBank/DDBJ databases">
        <authorList>
            <person name="Martin A.A."/>
        </authorList>
    </citation>
    <scope>NUCLEOTIDE SEQUENCE</scope>
    <source>
        <strain evidence="19">ED321</strain>
        <strain evidence="18">ED321 Heterogonic</strain>
    </source>
</reference>
<evidence type="ECO:0000313" key="21">
    <source>
        <dbReference type="WormBase" id="SRAE_2000433600"/>
    </source>
</evidence>
<dbReference type="AlphaFoldDB" id="A0A090LNH2"/>
<dbReference type="InterPro" id="IPR006838">
    <property type="entry name" value="ADTRP_AIG1"/>
</dbReference>
<protein>
    <submittedName>
        <fullName evidence="18 20">FAR-17a/AIG1-like protein family-containing protein</fullName>
    </submittedName>
</protein>
<dbReference type="WormBase" id="SRAE_2000433600">
    <property type="protein sequence ID" value="SRP07934"/>
    <property type="gene ID" value="WBGene00264566"/>
</dbReference>
<evidence type="ECO:0000256" key="9">
    <source>
        <dbReference type="ARBA" id="ARBA00047863"/>
    </source>
</evidence>
<evidence type="ECO:0000313" key="19">
    <source>
        <dbReference type="Proteomes" id="UP000035682"/>
    </source>
</evidence>
<evidence type="ECO:0000256" key="8">
    <source>
        <dbReference type="ARBA" id="ARBA00047427"/>
    </source>
</evidence>
<evidence type="ECO:0000256" key="14">
    <source>
        <dbReference type="ARBA" id="ARBA00049296"/>
    </source>
</evidence>
<evidence type="ECO:0000256" key="5">
    <source>
        <dbReference type="ARBA" id="ARBA00022989"/>
    </source>
</evidence>
<proteinExistence type="inferred from homology"/>
<evidence type="ECO:0000313" key="20">
    <source>
        <dbReference type="WBParaSite" id="SRAE_2000433600.1"/>
    </source>
</evidence>
<evidence type="ECO:0000256" key="6">
    <source>
        <dbReference type="ARBA" id="ARBA00023136"/>
    </source>
</evidence>
<evidence type="ECO:0000256" key="7">
    <source>
        <dbReference type="ARBA" id="ARBA00047368"/>
    </source>
</evidence>
<dbReference type="GeneID" id="36382059"/>
<evidence type="ECO:0000256" key="13">
    <source>
        <dbReference type="ARBA" id="ARBA00049221"/>
    </source>
</evidence>
<dbReference type="Pfam" id="PF04750">
    <property type="entry name" value="Far-17a_AIG1"/>
    <property type="match status" value="1"/>
</dbReference>
<comment type="similarity">
    <text evidence="3">Belongs to the AIG1 family.</text>
</comment>
<evidence type="ECO:0000313" key="18">
    <source>
        <dbReference type="EMBL" id="CEF69689.1"/>
    </source>
</evidence>
<dbReference type="GO" id="GO:0016020">
    <property type="term" value="C:membrane"/>
    <property type="evidence" value="ECO:0007669"/>
    <property type="project" value="InterPro"/>
</dbReference>
<dbReference type="EMBL" id="LN609529">
    <property type="protein sequence ID" value="CEF69689.1"/>
    <property type="molecule type" value="Genomic_DNA"/>
</dbReference>
<comment type="catalytic activity">
    <reaction evidence="7">
        <text>12-hexadecanoyloxy-octadecanoate + H2O = 12-hydroxyoctadecanoate + hexadecanoate + H(+)</text>
        <dbReference type="Rhea" id="RHEA:52056"/>
        <dbReference type="ChEBI" id="CHEBI:7896"/>
        <dbReference type="ChEBI" id="CHEBI:15377"/>
        <dbReference type="ChEBI" id="CHEBI:15378"/>
        <dbReference type="ChEBI" id="CHEBI:83677"/>
        <dbReference type="ChEBI" id="CHEBI:84201"/>
    </reaction>
    <physiologicalReaction direction="left-to-right" evidence="7">
        <dbReference type="Rhea" id="RHEA:52057"/>
    </physiologicalReaction>
</comment>
<dbReference type="Proteomes" id="UP000035682">
    <property type="component" value="Unplaced"/>
</dbReference>
<dbReference type="OrthoDB" id="1898221at2759"/>
<comment type="catalytic activity">
    <reaction evidence="12">
        <text>9-(9Z-octadecenoyloxy)-octadecanoate + H2O = 9-hydroxy-octadecanoate + (9Z)-octadecenoate + H(+)</text>
        <dbReference type="Rhea" id="RHEA:52048"/>
        <dbReference type="ChEBI" id="CHEBI:15377"/>
        <dbReference type="ChEBI" id="CHEBI:15378"/>
        <dbReference type="ChEBI" id="CHEBI:30823"/>
        <dbReference type="ChEBI" id="CHEBI:136282"/>
        <dbReference type="ChEBI" id="CHEBI:136286"/>
    </reaction>
    <physiologicalReaction direction="left-to-right" evidence="12">
        <dbReference type="Rhea" id="RHEA:52049"/>
    </physiologicalReaction>
</comment>
<keyword evidence="19" id="KW-1185">Reference proteome</keyword>
<feature type="transmembrane region" description="Helical" evidence="17">
    <location>
        <begin position="74"/>
        <end position="97"/>
    </location>
</feature>
<dbReference type="OMA" id="NWLNHTM"/>
<feature type="transmembrane region" description="Helical" evidence="17">
    <location>
        <begin position="186"/>
        <end position="210"/>
    </location>
</feature>
<gene>
    <name evidence="18 20 21" type="ORF">SRAE_2000433600</name>
</gene>
<evidence type="ECO:0000256" key="10">
    <source>
        <dbReference type="ARBA" id="ARBA00048680"/>
    </source>
</evidence>
<comment type="catalytic activity">
    <reaction evidence="1">
        <text>9-(9Z-hexadecenoyloxy)-octadecanoate + H2O = (9Z)-hexadecenoate + 9-hydroxy-octadecanoate + H(+)</text>
        <dbReference type="Rhea" id="RHEA:52068"/>
        <dbReference type="ChEBI" id="CHEBI:15377"/>
        <dbReference type="ChEBI" id="CHEBI:15378"/>
        <dbReference type="ChEBI" id="CHEBI:32372"/>
        <dbReference type="ChEBI" id="CHEBI:136286"/>
        <dbReference type="ChEBI" id="CHEBI:136309"/>
    </reaction>
    <physiologicalReaction direction="left-to-right" evidence="1">
        <dbReference type="Rhea" id="RHEA:52069"/>
    </physiologicalReaction>
</comment>
<sequence length="246" mass="28689">MIRFLIHLGLASWYGYILYFDYSLTKDYTPIKGNYWSKFIWLTHIDLCMQFLYHSFATLMTTFPSLRNNCRKSFDFISTALVFPVAATVVFLFWTLYYVDPGALADPQAQKILSIAFFNHSIHTLPLLAMIIDFMLWKHERPPKSKTFKILFIFSSLYLIEIFYVNSVTGTWPYPILGQLSPPLRILFIVVCMGVLYLAFLIGDTFNYMIGAKSEKQILRITHPPNTPNYGTLKEESKDEYRVIYA</sequence>
<evidence type="ECO:0000256" key="2">
    <source>
        <dbReference type="ARBA" id="ARBA00004127"/>
    </source>
</evidence>
<evidence type="ECO:0000256" key="12">
    <source>
        <dbReference type="ARBA" id="ARBA00048800"/>
    </source>
</evidence>
<comment type="catalytic activity">
    <reaction evidence="15">
        <text>13-(9Z-hexadecenoyloxy)-octadecanoate + H2O = 13-hydroxy-octadecanoate + (9Z)-hexadecenoate + H(+)</text>
        <dbReference type="Rhea" id="RHEA:52076"/>
        <dbReference type="ChEBI" id="CHEBI:15377"/>
        <dbReference type="ChEBI" id="CHEBI:15378"/>
        <dbReference type="ChEBI" id="CHEBI:32372"/>
        <dbReference type="ChEBI" id="CHEBI:136304"/>
        <dbReference type="ChEBI" id="CHEBI:136315"/>
    </reaction>
    <physiologicalReaction direction="left-to-right" evidence="15">
        <dbReference type="Rhea" id="RHEA:52077"/>
    </physiologicalReaction>
</comment>
<reference evidence="20" key="2">
    <citation type="submission" date="2020-12" db="UniProtKB">
        <authorList>
            <consortium name="WormBaseParasite"/>
        </authorList>
    </citation>
    <scope>IDENTIFICATION</scope>
</reference>
<feature type="transmembrane region" description="Helical" evidence="17">
    <location>
        <begin position="148"/>
        <end position="166"/>
    </location>
</feature>
<dbReference type="GO" id="GO:0012505">
    <property type="term" value="C:endomembrane system"/>
    <property type="evidence" value="ECO:0007669"/>
    <property type="project" value="UniProtKB-SubCell"/>
</dbReference>
<evidence type="ECO:0000256" key="3">
    <source>
        <dbReference type="ARBA" id="ARBA00009300"/>
    </source>
</evidence>
<name>A0A090LNH2_STRRB</name>
<comment type="catalytic activity">
    <reaction evidence="14">
        <text>13-(9Z-octadecenoyloxy)-octadecanoate + H2O = 13-hydroxy-octadecanoate + (9Z)-octadecenoate + H(+)</text>
        <dbReference type="Rhea" id="RHEA:52064"/>
        <dbReference type="ChEBI" id="CHEBI:15377"/>
        <dbReference type="ChEBI" id="CHEBI:15378"/>
        <dbReference type="ChEBI" id="CHEBI:30823"/>
        <dbReference type="ChEBI" id="CHEBI:136303"/>
        <dbReference type="ChEBI" id="CHEBI:136304"/>
    </reaction>
    <physiologicalReaction direction="left-to-right" evidence="14">
        <dbReference type="Rhea" id="RHEA:52065"/>
    </physiologicalReaction>
</comment>
<accession>A0A090LNH2</accession>
<evidence type="ECO:0000256" key="15">
    <source>
        <dbReference type="ARBA" id="ARBA00049322"/>
    </source>
</evidence>
<comment type="catalytic activity">
    <reaction evidence="10">
        <text>12-octadecanoyloxy-octadecanoate + H2O = 12-hydroxyoctadecanoate + octadecanoate + H(+)</text>
        <dbReference type="Rhea" id="RHEA:52080"/>
        <dbReference type="ChEBI" id="CHEBI:15377"/>
        <dbReference type="ChEBI" id="CHEBI:15378"/>
        <dbReference type="ChEBI" id="CHEBI:25629"/>
        <dbReference type="ChEBI" id="CHEBI:84201"/>
        <dbReference type="ChEBI" id="CHEBI:136330"/>
    </reaction>
    <physiologicalReaction direction="left-to-right" evidence="10">
        <dbReference type="Rhea" id="RHEA:52081"/>
    </physiologicalReaction>
</comment>
<keyword evidence="5 17" id="KW-1133">Transmembrane helix</keyword>
<dbReference type="PANTHER" id="PTHR10989:SF16">
    <property type="entry name" value="AT02829P-RELATED"/>
    <property type="match status" value="1"/>
</dbReference>
<organism evidence="18">
    <name type="scientific">Strongyloides ratti</name>
    <name type="common">Parasitic roundworm</name>
    <dbReference type="NCBI Taxonomy" id="34506"/>
    <lineage>
        <taxon>Eukaryota</taxon>
        <taxon>Metazoa</taxon>
        <taxon>Ecdysozoa</taxon>
        <taxon>Nematoda</taxon>
        <taxon>Chromadorea</taxon>
        <taxon>Rhabditida</taxon>
        <taxon>Tylenchina</taxon>
        <taxon>Panagrolaimomorpha</taxon>
        <taxon>Strongyloidoidea</taxon>
        <taxon>Strongyloididae</taxon>
        <taxon>Strongyloides</taxon>
    </lineage>
</organism>
<comment type="catalytic activity">
    <reaction evidence="8">
        <text>13-octadecanoyloxy-octadecanoate + H2O = 13-hydroxy-octadecanoate + octadecanoate + H(+)</text>
        <dbReference type="Rhea" id="RHEA:52084"/>
        <dbReference type="ChEBI" id="CHEBI:15377"/>
        <dbReference type="ChEBI" id="CHEBI:15378"/>
        <dbReference type="ChEBI" id="CHEBI:25629"/>
        <dbReference type="ChEBI" id="CHEBI:136304"/>
        <dbReference type="ChEBI" id="CHEBI:136335"/>
    </reaction>
    <physiologicalReaction direction="left-to-right" evidence="8">
        <dbReference type="Rhea" id="RHEA:52085"/>
    </physiologicalReaction>
</comment>
<comment type="catalytic activity">
    <reaction evidence="9">
        <text>9-hexadecanoyloxy-octadecanoate + H2O = 9-hydroxy-octadecanoate + hexadecanoate + H(+)</text>
        <dbReference type="Rhea" id="RHEA:52052"/>
        <dbReference type="ChEBI" id="CHEBI:7896"/>
        <dbReference type="ChEBI" id="CHEBI:15377"/>
        <dbReference type="ChEBI" id="CHEBI:15378"/>
        <dbReference type="ChEBI" id="CHEBI:83670"/>
        <dbReference type="ChEBI" id="CHEBI:136286"/>
    </reaction>
    <physiologicalReaction direction="left-to-right" evidence="9">
        <dbReference type="Rhea" id="RHEA:52053"/>
    </physiologicalReaction>
</comment>
<feature type="transmembrane region" description="Helical" evidence="17">
    <location>
        <begin position="117"/>
        <end position="136"/>
    </location>
</feature>
<evidence type="ECO:0000256" key="1">
    <source>
        <dbReference type="ARBA" id="ARBA00000923"/>
    </source>
</evidence>
<evidence type="ECO:0000256" key="16">
    <source>
        <dbReference type="ARBA" id="ARBA00049428"/>
    </source>
</evidence>
<evidence type="ECO:0000256" key="4">
    <source>
        <dbReference type="ARBA" id="ARBA00022692"/>
    </source>
</evidence>
<feature type="transmembrane region" description="Helical" evidence="17">
    <location>
        <begin position="35"/>
        <end position="53"/>
    </location>
</feature>
<comment type="catalytic activity">
    <reaction evidence="11">
        <text>12-(9Z-octadecenoyloxy)-octadecanoate + H2O = 12-hydroxyoctadecanoate + (9Z)-octadecenoate + H(+)</text>
        <dbReference type="Rhea" id="RHEA:52060"/>
        <dbReference type="ChEBI" id="CHEBI:15377"/>
        <dbReference type="ChEBI" id="CHEBI:15378"/>
        <dbReference type="ChEBI" id="CHEBI:30823"/>
        <dbReference type="ChEBI" id="CHEBI:84201"/>
        <dbReference type="ChEBI" id="CHEBI:136302"/>
    </reaction>
    <physiologicalReaction direction="left-to-right" evidence="11">
        <dbReference type="Rhea" id="RHEA:52061"/>
    </physiologicalReaction>
</comment>
<dbReference type="CTD" id="36382059"/>
<keyword evidence="4 17" id="KW-0812">Transmembrane</keyword>
<comment type="subcellular location">
    <subcellularLocation>
        <location evidence="2">Endomembrane system</location>
        <topology evidence="2">Multi-pass membrane protein</topology>
    </subcellularLocation>
</comment>
<evidence type="ECO:0000256" key="11">
    <source>
        <dbReference type="ARBA" id="ARBA00048701"/>
    </source>
</evidence>
<dbReference type="RefSeq" id="XP_024508888.1">
    <property type="nucleotide sequence ID" value="XM_024643193.1"/>
</dbReference>
<dbReference type="WBParaSite" id="SRAE_2000433600.1">
    <property type="protein sequence ID" value="SRAE_2000433600.1"/>
    <property type="gene ID" value="WBGene00264566"/>
</dbReference>
<comment type="catalytic activity">
    <reaction evidence="13">
        <text>9-octadecanoyloxy-octadecanoate + H2O = 9-hydroxy-octadecanoate + octadecanoate + H(+)</text>
        <dbReference type="Rhea" id="RHEA:52096"/>
        <dbReference type="ChEBI" id="CHEBI:15377"/>
        <dbReference type="ChEBI" id="CHEBI:15378"/>
        <dbReference type="ChEBI" id="CHEBI:25629"/>
        <dbReference type="ChEBI" id="CHEBI:136286"/>
        <dbReference type="ChEBI" id="CHEBI:136373"/>
    </reaction>
    <physiologicalReaction direction="left-to-right" evidence="13">
        <dbReference type="Rhea" id="RHEA:52097"/>
    </physiologicalReaction>
</comment>
<feature type="transmembrane region" description="Helical" evidence="17">
    <location>
        <begin position="5"/>
        <end position="23"/>
    </location>
</feature>
<dbReference type="PANTHER" id="PTHR10989">
    <property type="entry name" value="ANDROGEN-INDUCED PROTEIN 1-RELATED"/>
    <property type="match status" value="1"/>
</dbReference>
<comment type="catalytic activity">
    <reaction evidence="16">
        <text>12-(9Z-hexadecenoyloxy)-octadecanoate + H2O = 12-hydroxyoctadecanoate + (9Z)-hexadecenoate + H(+)</text>
        <dbReference type="Rhea" id="RHEA:52072"/>
        <dbReference type="ChEBI" id="CHEBI:15377"/>
        <dbReference type="ChEBI" id="CHEBI:15378"/>
        <dbReference type="ChEBI" id="CHEBI:32372"/>
        <dbReference type="ChEBI" id="CHEBI:84201"/>
        <dbReference type="ChEBI" id="CHEBI:136312"/>
    </reaction>
    <physiologicalReaction direction="left-to-right" evidence="16">
        <dbReference type="Rhea" id="RHEA:52073"/>
    </physiologicalReaction>
</comment>
<keyword evidence="6 17" id="KW-0472">Membrane</keyword>
<evidence type="ECO:0000256" key="17">
    <source>
        <dbReference type="SAM" id="Phobius"/>
    </source>
</evidence>